<organism evidence="2 3">
    <name type="scientific">Aliiruegeria haliotis</name>
    <dbReference type="NCBI Taxonomy" id="1280846"/>
    <lineage>
        <taxon>Bacteria</taxon>
        <taxon>Pseudomonadati</taxon>
        <taxon>Pseudomonadota</taxon>
        <taxon>Alphaproteobacteria</taxon>
        <taxon>Rhodobacterales</taxon>
        <taxon>Roseobacteraceae</taxon>
        <taxon>Aliiruegeria</taxon>
    </lineage>
</organism>
<feature type="compositionally biased region" description="Polar residues" evidence="1">
    <location>
        <begin position="65"/>
        <end position="74"/>
    </location>
</feature>
<evidence type="ECO:0000313" key="2">
    <source>
        <dbReference type="EMBL" id="PRY23179.1"/>
    </source>
</evidence>
<proteinExistence type="predicted"/>
<protein>
    <submittedName>
        <fullName evidence="2">Uncharacterized protein</fullName>
    </submittedName>
</protein>
<evidence type="ECO:0000313" key="3">
    <source>
        <dbReference type="Proteomes" id="UP000239480"/>
    </source>
</evidence>
<sequence length="380" mass="40969">MVRANLPMTLSILPGECPHGPRCHAAPDPPSRRRGAPGDRKRLLGRLAGAGSGVGWLQPPWRSKGTGTPAQSDGMQLPRPGRERDVGRVPPPMKQATVWQRLSTVRSACVVGMSRPTNQRRLKRGRDPSDKRRTSRRNCIKPAPMAVTATPVLSAKPSLGGARGSTCCVKQKRKVSRPQSRPLPNPQALSTASTTPYDTSFPRIETTPVPTRSLAATALTAHGFNVLLGLSSPAGPHFLATGLSTGHRRGPATLNRCRLLPAPDCRVDPNIDAWTGPFATGHTCTTLANSSGHIERGIWRSLCALTRAWRTRRLRPNAGSGIAAFERTGATKMNVRSLVAMAALASFWFIPAEAQQQEGGFFSQFVDEQDGYLDASDFLD</sequence>
<keyword evidence="3" id="KW-1185">Reference proteome</keyword>
<dbReference type="AlphaFoldDB" id="A0A2T0RPR2"/>
<gene>
    <name evidence="2" type="ORF">CLV78_105233</name>
</gene>
<feature type="region of interest" description="Disordered" evidence="1">
    <location>
        <begin position="155"/>
        <end position="206"/>
    </location>
</feature>
<feature type="compositionally biased region" description="Polar residues" evidence="1">
    <location>
        <begin position="187"/>
        <end position="198"/>
    </location>
</feature>
<accession>A0A2T0RPR2</accession>
<feature type="region of interest" description="Disordered" evidence="1">
    <location>
        <begin position="115"/>
        <end position="138"/>
    </location>
</feature>
<comment type="caution">
    <text evidence="2">The sequence shown here is derived from an EMBL/GenBank/DDBJ whole genome shotgun (WGS) entry which is preliminary data.</text>
</comment>
<dbReference type="EMBL" id="PVTD01000005">
    <property type="protein sequence ID" value="PRY23179.1"/>
    <property type="molecule type" value="Genomic_DNA"/>
</dbReference>
<name>A0A2T0RPR2_9RHOB</name>
<feature type="region of interest" description="Disordered" evidence="1">
    <location>
        <begin position="11"/>
        <end position="91"/>
    </location>
</feature>
<dbReference type="Proteomes" id="UP000239480">
    <property type="component" value="Unassembled WGS sequence"/>
</dbReference>
<reference evidence="2 3" key="1">
    <citation type="submission" date="2018-03" db="EMBL/GenBank/DDBJ databases">
        <title>Genomic Encyclopedia of Archaeal and Bacterial Type Strains, Phase II (KMG-II): from individual species to whole genera.</title>
        <authorList>
            <person name="Goeker M."/>
        </authorList>
    </citation>
    <scope>NUCLEOTIDE SEQUENCE [LARGE SCALE GENOMIC DNA]</scope>
    <source>
        <strain evidence="2 3">DSM 29328</strain>
    </source>
</reference>
<evidence type="ECO:0000256" key="1">
    <source>
        <dbReference type="SAM" id="MobiDB-lite"/>
    </source>
</evidence>